<accession>A0A8S1VXC8</accession>
<proteinExistence type="predicted"/>
<comment type="caution">
    <text evidence="3">The sequence shown here is derived from an EMBL/GenBank/DDBJ whole genome shotgun (WGS) entry which is preliminary data.</text>
</comment>
<keyword evidence="1" id="KW-0175">Coiled coil</keyword>
<organism evidence="3 5">
    <name type="scientific">Paramecium octaurelia</name>
    <dbReference type="NCBI Taxonomy" id="43137"/>
    <lineage>
        <taxon>Eukaryota</taxon>
        <taxon>Sar</taxon>
        <taxon>Alveolata</taxon>
        <taxon>Ciliophora</taxon>
        <taxon>Intramacronucleata</taxon>
        <taxon>Oligohymenophorea</taxon>
        <taxon>Peniculida</taxon>
        <taxon>Parameciidae</taxon>
        <taxon>Paramecium</taxon>
    </lineage>
</organism>
<dbReference type="EMBL" id="CAJJDP010000078">
    <property type="protein sequence ID" value="CAD8182568.1"/>
    <property type="molecule type" value="Genomic_DNA"/>
</dbReference>
<gene>
    <name evidence="3" type="ORF">POCTA_138.1.T0790105</name>
    <name evidence="4" type="ORF">POCTA_138.1.T0790106</name>
</gene>
<evidence type="ECO:0000313" key="5">
    <source>
        <dbReference type="Proteomes" id="UP000683925"/>
    </source>
</evidence>
<feature type="coiled-coil region" evidence="1">
    <location>
        <begin position="112"/>
        <end position="168"/>
    </location>
</feature>
<feature type="compositionally biased region" description="Basic and acidic residues" evidence="2">
    <location>
        <begin position="188"/>
        <end position="197"/>
    </location>
</feature>
<dbReference type="EMBL" id="CAJJDP010000078">
    <property type="protein sequence ID" value="CAD8182569.1"/>
    <property type="molecule type" value="Genomic_DNA"/>
</dbReference>
<evidence type="ECO:0000256" key="1">
    <source>
        <dbReference type="SAM" id="Coils"/>
    </source>
</evidence>
<sequence>MTMMRLRIKYIDFQLSLRVSLENKEFQISMQIIDNQHDQKNHYTLNKYLILTYSIISLNYFIDYQWLKQNKLHAIEEKRIVQQVGALERSLPYIEPLEKEIKILRNLIICYWKKFNNEINHYKQNYEQLKNSAQIQLSIKQINQLIMKVRIEGKVQELKDRKKDQKEITIWFWTNMRGVKIFRDSENGSKYKSIGDAKKKKKEKRGSMSTNRRIRSCREGRS</sequence>
<evidence type="ECO:0000313" key="4">
    <source>
        <dbReference type="EMBL" id="CAD8182569.1"/>
    </source>
</evidence>
<feature type="region of interest" description="Disordered" evidence="2">
    <location>
        <begin position="188"/>
        <end position="222"/>
    </location>
</feature>
<reference evidence="3" key="1">
    <citation type="submission" date="2021-01" db="EMBL/GenBank/DDBJ databases">
        <authorList>
            <consortium name="Genoscope - CEA"/>
            <person name="William W."/>
        </authorList>
    </citation>
    <scope>NUCLEOTIDE SEQUENCE</scope>
</reference>
<evidence type="ECO:0000256" key="2">
    <source>
        <dbReference type="SAM" id="MobiDB-lite"/>
    </source>
</evidence>
<dbReference type="Proteomes" id="UP000683925">
    <property type="component" value="Unassembled WGS sequence"/>
</dbReference>
<name>A0A8S1VXC8_PAROT</name>
<dbReference type="AlphaFoldDB" id="A0A8S1VXC8"/>
<protein>
    <submittedName>
        <fullName evidence="3">Uncharacterized protein</fullName>
    </submittedName>
</protein>
<keyword evidence="5" id="KW-1185">Reference proteome</keyword>
<evidence type="ECO:0000313" key="3">
    <source>
        <dbReference type="EMBL" id="CAD8182568.1"/>
    </source>
</evidence>